<evidence type="ECO:0000313" key="3">
    <source>
        <dbReference type="Proteomes" id="UP000886689"/>
    </source>
</evidence>
<proteinExistence type="predicted"/>
<dbReference type="SUPFAM" id="SSF56935">
    <property type="entry name" value="Porins"/>
    <property type="match status" value="1"/>
</dbReference>
<organism evidence="2 3">
    <name type="scientific">Candidatus Proximibacter danicus</name>
    <dbReference type="NCBI Taxonomy" id="2954365"/>
    <lineage>
        <taxon>Bacteria</taxon>
        <taxon>Pseudomonadati</taxon>
        <taxon>Pseudomonadota</taxon>
        <taxon>Betaproteobacteria</taxon>
        <taxon>Candidatus Proximibacter</taxon>
    </lineage>
</organism>
<name>A0A9D7PQK3_9PROT</name>
<keyword evidence="1" id="KW-0732">Signal</keyword>
<protein>
    <recommendedName>
        <fullName evidence="4">Porin</fullName>
    </recommendedName>
</protein>
<evidence type="ECO:0008006" key="4">
    <source>
        <dbReference type="Google" id="ProtNLM"/>
    </source>
</evidence>
<feature type="signal peptide" evidence="1">
    <location>
        <begin position="1"/>
        <end position="20"/>
    </location>
</feature>
<sequence length="274" mass="29499">MKKIIAFALAGISVTSISYAENRLFPTDILNAGEFDANASVEFQSLSYDVRFAGNPGSRSVDISRESVGARYGLGANWHIGASINYDSRHVVRTDFSAPPAHFVNRDSEGTNNPYLWASYGFINDKANPLSLSGQLFVAPNTTHAPSTYGGKLAAGWVSSKTLRFFGVYAKEIASDSGVADKDSISIGAYKDISSTITLVPSARYQRFSSTDTFSSVKQLSVSLAAHVQVSGNTYLIPSITNYRNSSGHSKDGLFQMDSTGNGTAVQLSLYHLF</sequence>
<gene>
    <name evidence="2" type="ORF">IPL58_02830</name>
</gene>
<feature type="chain" id="PRO_5038658731" description="Porin" evidence="1">
    <location>
        <begin position="21"/>
        <end position="274"/>
    </location>
</feature>
<accession>A0A9D7PQK3</accession>
<comment type="caution">
    <text evidence="2">The sequence shown here is derived from an EMBL/GenBank/DDBJ whole genome shotgun (WGS) entry which is preliminary data.</text>
</comment>
<evidence type="ECO:0000256" key="1">
    <source>
        <dbReference type="SAM" id="SignalP"/>
    </source>
</evidence>
<reference evidence="2" key="1">
    <citation type="submission" date="2020-10" db="EMBL/GenBank/DDBJ databases">
        <title>Connecting structure to function with the recovery of over 1000 high-quality activated sludge metagenome-assembled genomes encoding full-length rRNA genes using long-read sequencing.</title>
        <authorList>
            <person name="Singleton C.M."/>
            <person name="Petriglieri F."/>
            <person name="Kristensen J.M."/>
            <person name="Kirkegaard R.H."/>
            <person name="Michaelsen T.Y."/>
            <person name="Andersen M.H."/>
            <person name="Karst S.M."/>
            <person name="Dueholm M.S."/>
            <person name="Nielsen P.H."/>
            <person name="Albertsen M."/>
        </authorList>
    </citation>
    <scope>NUCLEOTIDE SEQUENCE</scope>
    <source>
        <strain evidence="2">Hirt_18-Q3-R61-65_BATAC.395</strain>
    </source>
</reference>
<evidence type="ECO:0000313" key="2">
    <source>
        <dbReference type="EMBL" id="MBK8523138.1"/>
    </source>
</evidence>
<dbReference type="Proteomes" id="UP000886689">
    <property type="component" value="Unassembled WGS sequence"/>
</dbReference>
<dbReference type="EMBL" id="JADJUC010000002">
    <property type="protein sequence ID" value="MBK8523138.1"/>
    <property type="molecule type" value="Genomic_DNA"/>
</dbReference>
<dbReference type="AlphaFoldDB" id="A0A9D7PQK3"/>